<keyword evidence="4" id="KW-1185">Reference proteome</keyword>
<accession>X6P8X5</accession>
<feature type="compositionally biased region" description="Gly residues" evidence="1">
    <location>
        <begin position="64"/>
        <end position="79"/>
    </location>
</feature>
<proteinExistence type="predicted"/>
<dbReference type="Proteomes" id="UP000023152">
    <property type="component" value="Unassembled WGS sequence"/>
</dbReference>
<feature type="compositionally biased region" description="Low complexity" evidence="1">
    <location>
        <begin position="126"/>
        <end position="135"/>
    </location>
</feature>
<keyword evidence="2" id="KW-0732">Signal</keyword>
<feature type="chain" id="PRO_5005379782" evidence="2">
    <location>
        <begin position="23"/>
        <end position="183"/>
    </location>
</feature>
<protein>
    <submittedName>
        <fullName evidence="3">Uncharacterized protein</fullName>
    </submittedName>
</protein>
<feature type="signal peptide" evidence="2">
    <location>
        <begin position="1"/>
        <end position="22"/>
    </location>
</feature>
<name>X6P8X5_RETFI</name>
<comment type="caution">
    <text evidence="3">The sequence shown here is derived from an EMBL/GenBank/DDBJ whole genome shotgun (WGS) entry which is preliminary data.</text>
</comment>
<feature type="compositionally biased region" description="Polar residues" evidence="1">
    <location>
        <begin position="104"/>
        <end position="118"/>
    </location>
</feature>
<dbReference type="EMBL" id="ASPP01002462">
    <property type="protein sequence ID" value="ETO34563.1"/>
    <property type="molecule type" value="Genomic_DNA"/>
</dbReference>
<gene>
    <name evidence="3" type="ORF">RFI_02529</name>
</gene>
<reference evidence="3 4" key="1">
    <citation type="journal article" date="2013" name="Curr. Biol.">
        <title>The Genome of the Foraminiferan Reticulomyxa filosa.</title>
        <authorList>
            <person name="Glockner G."/>
            <person name="Hulsmann N."/>
            <person name="Schleicher M."/>
            <person name="Noegel A.A."/>
            <person name="Eichinger L."/>
            <person name="Gallinger C."/>
            <person name="Pawlowski J."/>
            <person name="Sierra R."/>
            <person name="Euteneuer U."/>
            <person name="Pillet L."/>
            <person name="Moustafa A."/>
            <person name="Platzer M."/>
            <person name="Groth M."/>
            <person name="Szafranski K."/>
            <person name="Schliwa M."/>
        </authorList>
    </citation>
    <scope>NUCLEOTIDE SEQUENCE [LARGE SCALE GENOMIC DNA]</scope>
</reference>
<dbReference type="AlphaFoldDB" id="X6P8X5"/>
<evidence type="ECO:0000313" key="4">
    <source>
        <dbReference type="Proteomes" id="UP000023152"/>
    </source>
</evidence>
<evidence type="ECO:0000256" key="1">
    <source>
        <dbReference type="SAM" id="MobiDB-lite"/>
    </source>
</evidence>
<evidence type="ECO:0000256" key="2">
    <source>
        <dbReference type="SAM" id="SignalP"/>
    </source>
</evidence>
<organism evidence="3 4">
    <name type="scientific">Reticulomyxa filosa</name>
    <dbReference type="NCBI Taxonomy" id="46433"/>
    <lineage>
        <taxon>Eukaryota</taxon>
        <taxon>Sar</taxon>
        <taxon>Rhizaria</taxon>
        <taxon>Retaria</taxon>
        <taxon>Foraminifera</taxon>
        <taxon>Monothalamids</taxon>
        <taxon>Reticulomyxidae</taxon>
        <taxon>Reticulomyxa</taxon>
    </lineage>
</organism>
<sequence length="183" mass="20726">MNNRGVCIRVFLFSEVFLLQQGYLSIRRPRQPPQGIFVDGYRENGRGQARGGGARGGRGRGFGRNRGGGFNRGGGGRGIRGARFDRGQPIQGTNFKQNFDREPLQNQSGGPIRQNNNGYERRPRGGRPFTFRSGPNEQYQQRKGPGSQIGQTMMDHQHLIAFYSFEENDTLNKYIIKKKKFKN</sequence>
<evidence type="ECO:0000313" key="3">
    <source>
        <dbReference type="EMBL" id="ETO34563.1"/>
    </source>
</evidence>
<feature type="region of interest" description="Disordered" evidence="1">
    <location>
        <begin position="35"/>
        <end position="150"/>
    </location>
</feature>